<feature type="signal peptide" evidence="2">
    <location>
        <begin position="1"/>
        <end position="33"/>
    </location>
</feature>
<dbReference type="EMBL" id="CP017599">
    <property type="protein sequence ID" value="AOX02720.1"/>
    <property type="molecule type" value="Genomic_DNA"/>
</dbReference>
<feature type="compositionally biased region" description="Pro residues" evidence="1">
    <location>
        <begin position="222"/>
        <end position="257"/>
    </location>
</feature>
<dbReference type="STRING" id="1458985.BJP34_27685"/>
<accession>A0A1D8TYI2</accession>
<feature type="region of interest" description="Disordered" evidence="1">
    <location>
        <begin position="221"/>
        <end position="267"/>
    </location>
</feature>
<name>A0A1D8TYI2_9CYAN</name>
<evidence type="ECO:0000313" key="4">
    <source>
        <dbReference type="Proteomes" id="UP000177870"/>
    </source>
</evidence>
<evidence type="ECO:0000313" key="3">
    <source>
        <dbReference type="EMBL" id="AOX02720.1"/>
    </source>
</evidence>
<dbReference type="Proteomes" id="UP000177870">
    <property type="component" value="Chromosome"/>
</dbReference>
<reference evidence="4" key="1">
    <citation type="submission" date="2016-10" db="EMBL/GenBank/DDBJ databases">
        <title>Comparative genomics uncovers the prolific and rare metabolic potential of the cyanobacterial genus Moorea.</title>
        <authorList>
            <person name="Leao T."/>
            <person name="Castelao G."/>
            <person name="Korobeynikov A."/>
            <person name="Monroe E.A."/>
            <person name="Podell S."/>
            <person name="Glukhov E."/>
            <person name="Allen E."/>
            <person name="Gerwick W.H."/>
            <person name="Gerwick L."/>
        </authorList>
    </citation>
    <scope>NUCLEOTIDE SEQUENCE [LARGE SCALE GENOMIC DNA]</scope>
    <source>
        <strain evidence="4">PAL-8-15-08-1</strain>
    </source>
</reference>
<evidence type="ECO:0000256" key="2">
    <source>
        <dbReference type="SAM" id="SignalP"/>
    </source>
</evidence>
<dbReference type="OrthoDB" id="7052168at2"/>
<dbReference type="NCBIfam" id="TIGR02595">
    <property type="entry name" value="PEP_CTERM"/>
    <property type="match status" value="1"/>
</dbReference>
<sequence>MFDLKNYKRFSLRTGIVSLIGVASLFDTNPASATIITNGSFENYFTGWETLGSASVRTAGFGSQPTDGSFYAQLDTFLPQEQENFVELANFLELDITVLDQIGKGKGEVFEGSAIRTTFTAVAGDVLNFDYNFLTDDFGSEYFNDFAFVGISGQLNGLADTFSVLADSMTPFVNETGFSTYSQKIATSGTYTVTIGVTDVGDGAFDSGVLIDNVNVVRLDIPDPPPVPKPDPPSVPTPTDPPSVPTPTDPPSVPTPTDPTSVPEPTSVLGLLTIGVLGVRSQLNKHKQKCEGTSKTQT</sequence>
<organism evidence="3 4">
    <name type="scientific">Moorena producens PAL-8-15-08-1</name>
    <dbReference type="NCBI Taxonomy" id="1458985"/>
    <lineage>
        <taxon>Bacteria</taxon>
        <taxon>Bacillati</taxon>
        <taxon>Cyanobacteriota</taxon>
        <taxon>Cyanophyceae</taxon>
        <taxon>Coleofasciculales</taxon>
        <taxon>Coleofasciculaceae</taxon>
        <taxon>Moorena</taxon>
    </lineage>
</organism>
<protein>
    <submittedName>
        <fullName evidence="3">Uncharacterized protein</fullName>
    </submittedName>
</protein>
<evidence type="ECO:0000256" key="1">
    <source>
        <dbReference type="SAM" id="MobiDB-lite"/>
    </source>
</evidence>
<dbReference type="AlphaFoldDB" id="A0A1D8TYI2"/>
<dbReference type="KEGG" id="mpro:BJP34_27685"/>
<proteinExistence type="predicted"/>
<keyword evidence="2" id="KW-0732">Signal</keyword>
<gene>
    <name evidence="3" type="ORF">BJP34_27685</name>
</gene>
<dbReference type="InterPro" id="IPR013424">
    <property type="entry name" value="Ice-binding_C"/>
</dbReference>
<feature type="compositionally biased region" description="Low complexity" evidence="1">
    <location>
        <begin position="258"/>
        <end position="267"/>
    </location>
</feature>
<dbReference type="RefSeq" id="WP_070395121.1">
    <property type="nucleotide sequence ID" value="NZ_CP017599.1"/>
</dbReference>
<feature type="chain" id="PRO_5009438906" evidence="2">
    <location>
        <begin position="34"/>
        <end position="298"/>
    </location>
</feature>